<gene>
    <name evidence="2" type="ORF">METZ01_LOCUS10233</name>
</gene>
<feature type="region of interest" description="Disordered" evidence="1">
    <location>
        <begin position="28"/>
        <end position="51"/>
    </location>
</feature>
<feature type="compositionally biased region" description="Polar residues" evidence="1">
    <location>
        <begin position="28"/>
        <end position="40"/>
    </location>
</feature>
<evidence type="ECO:0000256" key="1">
    <source>
        <dbReference type="SAM" id="MobiDB-lite"/>
    </source>
</evidence>
<evidence type="ECO:0000313" key="2">
    <source>
        <dbReference type="EMBL" id="SUZ57379.1"/>
    </source>
</evidence>
<proteinExistence type="predicted"/>
<sequence>MHMAPRGSAPNSPSCPTLVGFLVENAPTASMKDNPTNTYVDHQWAGLGSHK</sequence>
<protein>
    <submittedName>
        <fullName evidence="2">Uncharacterized protein</fullName>
    </submittedName>
</protein>
<name>A0A381NSV3_9ZZZZ</name>
<dbReference type="EMBL" id="UINC01000555">
    <property type="protein sequence ID" value="SUZ57379.1"/>
    <property type="molecule type" value="Genomic_DNA"/>
</dbReference>
<reference evidence="2" key="1">
    <citation type="submission" date="2018-05" db="EMBL/GenBank/DDBJ databases">
        <authorList>
            <person name="Lanie J.A."/>
            <person name="Ng W.-L."/>
            <person name="Kazmierczak K.M."/>
            <person name="Andrzejewski T.M."/>
            <person name="Davidsen T.M."/>
            <person name="Wayne K.J."/>
            <person name="Tettelin H."/>
            <person name="Glass J.I."/>
            <person name="Rusch D."/>
            <person name="Podicherti R."/>
            <person name="Tsui H.-C.T."/>
            <person name="Winkler M.E."/>
        </authorList>
    </citation>
    <scope>NUCLEOTIDE SEQUENCE</scope>
</reference>
<organism evidence="2">
    <name type="scientific">marine metagenome</name>
    <dbReference type="NCBI Taxonomy" id="408172"/>
    <lineage>
        <taxon>unclassified sequences</taxon>
        <taxon>metagenomes</taxon>
        <taxon>ecological metagenomes</taxon>
    </lineage>
</organism>
<accession>A0A381NSV3</accession>
<dbReference type="AlphaFoldDB" id="A0A381NSV3"/>